<gene>
    <name evidence="2" type="primary">GALNTL6_1</name>
    <name evidence="2" type="ORF">EYF80_049053</name>
</gene>
<dbReference type="AlphaFoldDB" id="A0A4Z2FJ35"/>
<dbReference type="Proteomes" id="UP000314294">
    <property type="component" value="Unassembled WGS sequence"/>
</dbReference>
<reference evidence="2 3" key="1">
    <citation type="submission" date="2019-03" db="EMBL/GenBank/DDBJ databases">
        <title>First draft genome of Liparis tanakae, snailfish: a comprehensive survey of snailfish specific genes.</title>
        <authorList>
            <person name="Kim W."/>
            <person name="Song I."/>
            <person name="Jeong J.-H."/>
            <person name="Kim D."/>
            <person name="Kim S."/>
            <person name="Ryu S."/>
            <person name="Song J.Y."/>
            <person name="Lee S.K."/>
        </authorList>
    </citation>
    <scope>NUCLEOTIDE SEQUENCE [LARGE SCALE GENOMIC DNA]</scope>
    <source>
        <tissue evidence="2">Muscle</tissue>
    </source>
</reference>
<evidence type="ECO:0000256" key="1">
    <source>
        <dbReference type="SAM" id="MobiDB-lite"/>
    </source>
</evidence>
<comment type="caution">
    <text evidence="2">The sequence shown here is derived from an EMBL/GenBank/DDBJ whole genome shotgun (WGS) entry which is preliminary data.</text>
</comment>
<keyword evidence="2" id="KW-0808">Transferase</keyword>
<evidence type="ECO:0000313" key="2">
    <source>
        <dbReference type="EMBL" id="TNN40784.1"/>
    </source>
</evidence>
<keyword evidence="3" id="KW-1185">Reference proteome</keyword>
<dbReference type="EMBL" id="SRLO01001160">
    <property type="protein sequence ID" value="TNN40784.1"/>
    <property type="molecule type" value="Genomic_DNA"/>
</dbReference>
<organism evidence="2 3">
    <name type="scientific">Liparis tanakae</name>
    <name type="common">Tanaka's snailfish</name>
    <dbReference type="NCBI Taxonomy" id="230148"/>
    <lineage>
        <taxon>Eukaryota</taxon>
        <taxon>Metazoa</taxon>
        <taxon>Chordata</taxon>
        <taxon>Craniata</taxon>
        <taxon>Vertebrata</taxon>
        <taxon>Euteleostomi</taxon>
        <taxon>Actinopterygii</taxon>
        <taxon>Neopterygii</taxon>
        <taxon>Teleostei</taxon>
        <taxon>Neoteleostei</taxon>
        <taxon>Acanthomorphata</taxon>
        <taxon>Eupercaria</taxon>
        <taxon>Perciformes</taxon>
        <taxon>Cottioidei</taxon>
        <taxon>Cottales</taxon>
        <taxon>Liparidae</taxon>
        <taxon>Liparis</taxon>
    </lineage>
</organism>
<sequence length="109" mass="11054">MRRRQKRLLQVCALLGAALLFLPNVGLWSLYRDRDRDRGPDSAPADGPAAAVQVRSSVWCSGSGVPGLVVFRVWGGVPGLRGLGGCSGSGVPGLGGSGGSGGVLLSGPR</sequence>
<dbReference type="GO" id="GO:0016740">
    <property type="term" value="F:transferase activity"/>
    <property type="evidence" value="ECO:0007669"/>
    <property type="project" value="UniProtKB-KW"/>
</dbReference>
<dbReference type="OrthoDB" id="8949303at2759"/>
<name>A0A4Z2FJ35_9TELE</name>
<feature type="region of interest" description="Disordered" evidence="1">
    <location>
        <begin position="89"/>
        <end position="109"/>
    </location>
</feature>
<proteinExistence type="predicted"/>
<accession>A0A4Z2FJ35</accession>
<protein>
    <submittedName>
        <fullName evidence="2">Polypeptide N-acetylgalactosaminyltransferase-like 6</fullName>
    </submittedName>
</protein>
<evidence type="ECO:0000313" key="3">
    <source>
        <dbReference type="Proteomes" id="UP000314294"/>
    </source>
</evidence>